<dbReference type="OrthoDB" id="269409at2"/>
<dbReference type="EMBL" id="ANOH01000169">
    <property type="protein sequence ID" value="EMI56123.1"/>
    <property type="molecule type" value="Genomic_DNA"/>
</dbReference>
<evidence type="ECO:0000256" key="1">
    <source>
        <dbReference type="SAM" id="SignalP"/>
    </source>
</evidence>
<evidence type="ECO:0000313" key="3">
    <source>
        <dbReference type="Proteomes" id="UP000011885"/>
    </source>
</evidence>
<dbReference type="SUPFAM" id="SSF49464">
    <property type="entry name" value="Carboxypeptidase regulatory domain-like"/>
    <property type="match status" value="2"/>
</dbReference>
<dbReference type="RefSeq" id="WP_008678134.1">
    <property type="nucleotide sequence ID" value="NZ_ANOH01000169.1"/>
</dbReference>
<name>M5UJC8_9BACT</name>
<reference evidence="2 3" key="1">
    <citation type="journal article" date="2013" name="Mar. Genomics">
        <title>Expression of sulfatases in Rhodopirellula baltica and the diversity of sulfatases in the genus Rhodopirellula.</title>
        <authorList>
            <person name="Wegner C.E."/>
            <person name="Richter-Heitmann T."/>
            <person name="Klindworth A."/>
            <person name="Klockow C."/>
            <person name="Richter M."/>
            <person name="Achstetter T."/>
            <person name="Glockner F.O."/>
            <person name="Harder J."/>
        </authorList>
    </citation>
    <scope>NUCLEOTIDE SEQUENCE [LARGE SCALE GENOMIC DNA]</scope>
    <source>
        <strain evidence="2 3">SM41</strain>
    </source>
</reference>
<protein>
    <submittedName>
        <fullName evidence="2">TolB protein</fullName>
    </submittedName>
</protein>
<dbReference type="InterPro" id="IPR011042">
    <property type="entry name" value="6-blade_b-propeller_TolB-like"/>
</dbReference>
<dbReference type="AlphaFoldDB" id="M5UJC8"/>
<organism evidence="2 3">
    <name type="scientific">Rhodopirellula sallentina SM41</name>
    <dbReference type="NCBI Taxonomy" id="1263870"/>
    <lineage>
        <taxon>Bacteria</taxon>
        <taxon>Pseudomonadati</taxon>
        <taxon>Planctomycetota</taxon>
        <taxon>Planctomycetia</taxon>
        <taxon>Pirellulales</taxon>
        <taxon>Pirellulaceae</taxon>
        <taxon>Rhodopirellula</taxon>
    </lineage>
</organism>
<dbReference type="Gene3D" id="2.120.10.30">
    <property type="entry name" value="TolB, C-terminal domain"/>
    <property type="match status" value="1"/>
</dbReference>
<accession>M5UJC8</accession>
<feature type="chain" id="PRO_5004073398" evidence="1">
    <location>
        <begin position="25"/>
        <end position="703"/>
    </location>
</feature>
<dbReference type="PATRIC" id="fig|1263870.3.peg.2615"/>
<dbReference type="Pfam" id="PF13620">
    <property type="entry name" value="CarboxypepD_reg"/>
    <property type="match status" value="1"/>
</dbReference>
<dbReference type="PANTHER" id="PTHR36842:SF1">
    <property type="entry name" value="PROTEIN TOLB"/>
    <property type="match status" value="1"/>
</dbReference>
<dbReference type="Gene3D" id="2.60.40.1120">
    <property type="entry name" value="Carboxypeptidase-like, regulatory domain"/>
    <property type="match status" value="1"/>
</dbReference>
<dbReference type="SUPFAM" id="SSF82171">
    <property type="entry name" value="DPP6 N-terminal domain-like"/>
    <property type="match status" value="1"/>
</dbReference>
<comment type="caution">
    <text evidence="2">The sequence shown here is derived from an EMBL/GenBank/DDBJ whole genome shotgun (WGS) entry which is preliminary data.</text>
</comment>
<sequence>MLRTPAIALITFSLTLVFSTHAFAQTKTSSNTFQFDVVDAKTEQAVPDAVVHILDLDDIDAAVQMSCDAEGRVRYARNLANDAVRLRITVRSTGYRPYHVALNRVRPPQTPIKLSLKPGKVLNGRVVDSSGQPISNARVSTTTPADISRHGYFYTSFDTETDADGTFRFDSIDEDSSINVQVSHPQHETQWFTVAGDLAPTLTLPQPMRIRGRVLDYRGEPVANATVVSEESRLSVSTNESGEFDLGTGLNAGHGLIVMADRLSPRRVTIGPAVAGELDSNSEMTIRLLPGRTIRFRCVTPAGKPLSGVHVRSVSWENSTALRLDAVSDADGLATIRNAPAETVEYELQHPNYASTRKSLRAGSERHEVRMPTDAEALQRPTNKGDNNTLVLSSRLDIDPDDPERRIMHLCDIDGTVLRPLINDIQLRDHFDRQGTPDVSADGTTIAFDAWSTNGEAWDDARIIVANIDGSNARNIGRGVIPSLSPDGSHVVYSRPTKHAPADDARGQSIWTMKADGTDQKMIEDNYAWGARWTADGRSIVFRGGLDDHGRHVSGNCLRVYDLQTETTRNVFSPDESPFSGLHFHLNVSRRGRLAVMNGTLRDGKKAMGVVDIDQGIRSLRIVKLQFPQIPNFVVPGGGVASISSDGKWVATLCRREGLPVGHQLSIDGVLDPRPFPNLPENIRAFDPTYTPDGKQLIVALSP</sequence>
<dbReference type="PANTHER" id="PTHR36842">
    <property type="entry name" value="PROTEIN TOLB HOMOLOG"/>
    <property type="match status" value="1"/>
</dbReference>
<feature type="signal peptide" evidence="1">
    <location>
        <begin position="1"/>
        <end position="24"/>
    </location>
</feature>
<keyword evidence="1" id="KW-0732">Signal</keyword>
<evidence type="ECO:0000313" key="2">
    <source>
        <dbReference type="EMBL" id="EMI56123.1"/>
    </source>
</evidence>
<dbReference type="InterPro" id="IPR008969">
    <property type="entry name" value="CarboxyPept-like_regulatory"/>
</dbReference>
<proteinExistence type="predicted"/>
<gene>
    <name evidence="2" type="ORF">RSSM_02458</name>
</gene>
<dbReference type="Proteomes" id="UP000011885">
    <property type="component" value="Unassembled WGS sequence"/>
</dbReference>
<keyword evidence="3" id="KW-1185">Reference proteome</keyword>